<sequence>MSRRAEDAIRAGTPINVRRMVAVSTEPVGLPPVVGSHGVDVMTAMWIDPMSLGRGRKSSQSAWAVYWSSSTT</sequence>
<organism evidence="1 2">
    <name type="scientific">Jatrophihabitans lederbergiae</name>
    <dbReference type="NCBI Taxonomy" id="3075547"/>
    <lineage>
        <taxon>Bacteria</taxon>
        <taxon>Bacillati</taxon>
        <taxon>Actinomycetota</taxon>
        <taxon>Actinomycetes</taxon>
        <taxon>Jatrophihabitantales</taxon>
        <taxon>Jatrophihabitantaceae</taxon>
        <taxon>Jatrophihabitans</taxon>
    </lineage>
</organism>
<evidence type="ECO:0000313" key="1">
    <source>
        <dbReference type="EMBL" id="MDT0263633.1"/>
    </source>
</evidence>
<accession>A0ABU2JHB4</accession>
<name>A0ABU2JHB4_9ACTN</name>
<proteinExistence type="predicted"/>
<evidence type="ECO:0000313" key="2">
    <source>
        <dbReference type="Proteomes" id="UP001183176"/>
    </source>
</evidence>
<dbReference type="EMBL" id="JAVREH010000046">
    <property type="protein sequence ID" value="MDT0263633.1"/>
    <property type="molecule type" value="Genomic_DNA"/>
</dbReference>
<keyword evidence="2" id="KW-1185">Reference proteome</keyword>
<gene>
    <name evidence="1" type="ORF">RM423_19835</name>
</gene>
<protein>
    <submittedName>
        <fullName evidence="1">Uncharacterized protein</fullName>
    </submittedName>
</protein>
<dbReference type="Proteomes" id="UP001183176">
    <property type="component" value="Unassembled WGS sequence"/>
</dbReference>
<comment type="caution">
    <text evidence="1">The sequence shown here is derived from an EMBL/GenBank/DDBJ whole genome shotgun (WGS) entry which is preliminary data.</text>
</comment>
<reference evidence="2" key="1">
    <citation type="submission" date="2023-07" db="EMBL/GenBank/DDBJ databases">
        <title>30 novel species of actinomycetes from the DSMZ collection.</title>
        <authorList>
            <person name="Nouioui I."/>
        </authorList>
    </citation>
    <scope>NUCLEOTIDE SEQUENCE [LARGE SCALE GENOMIC DNA]</scope>
    <source>
        <strain evidence="2">DSM 44399</strain>
    </source>
</reference>